<evidence type="ECO:0000259" key="2">
    <source>
        <dbReference type="Pfam" id="PF20732"/>
    </source>
</evidence>
<dbReference type="HOGENOM" id="CLU_033227_0_0_10"/>
<dbReference type="PIRSF" id="PIRSF016719">
    <property type="entry name" value="UCP016719"/>
    <property type="match status" value="1"/>
</dbReference>
<organism evidence="3 4">
    <name type="scientific">Odoribacter laneus YIT 12061</name>
    <dbReference type="NCBI Taxonomy" id="742817"/>
    <lineage>
        <taxon>Bacteria</taxon>
        <taxon>Pseudomonadati</taxon>
        <taxon>Bacteroidota</taxon>
        <taxon>Bacteroidia</taxon>
        <taxon>Bacteroidales</taxon>
        <taxon>Odoribacteraceae</taxon>
        <taxon>Odoribacter</taxon>
    </lineage>
</organism>
<evidence type="ECO:0000259" key="1">
    <source>
        <dbReference type="Pfam" id="PF07075"/>
    </source>
</evidence>
<comment type="caution">
    <text evidence="3">The sequence shown here is derived from an EMBL/GenBank/DDBJ whole genome shotgun (WGS) entry which is preliminary data.</text>
</comment>
<dbReference type="Gene3D" id="3.90.1150.140">
    <property type="match status" value="1"/>
</dbReference>
<name>H1DJF4_9BACT</name>
<dbReference type="GO" id="GO:0033922">
    <property type="term" value="F:peptidoglycan beta-N-acetylmuramidase activity"/>
    <property type="evidence" value="ECO:0007669"/>
    <property type="project" value="InterPro"/>
</dbReference>
<reference evidence="3 4" key="1">
    <citation type="submission" date="2012-01" db="EMBL/GenBank/DDBJ databases">
        <title>The Genome Sequence of Odoribacter laneus YIT 12061.</title>
        <authorList>
            <consortium name="The Broad Institute Genome Sequencing Platform"/>
            <person name="Earl A."/>
            <person name="Ward D."/>
            <person name="Feldgarden M."/>
            <person name="Gevers D."/>
            <person name="Morotomi M."/>
            <person name="Young S.K."/>
            <person name="Zeng Q."/>
            <person name="Gargeya S."/>
            <person name="Fitzgerald M."/>
            <person name="Haas B."/>
            <person name="Abouelleil A."/>
            <person name="Alvarado L."/>
            <person name="Arachchi H.M."/>
            <person name="Berlin A."/>
            <person name="Chapman S.B."/>
            <person name="Gearin G."/>
            <person name="Goldberg J."/>
            <person name="Griggs A."/>
            <person name="Gujja S."/>
            <person name="Hansen M."/>
            <person name="Heiman D."/>
            <person name="Howarth C."/>
            <person name="Larimer J."/>
            <person name="Lui A."/>
            <person name="MacDonald P.J.P."/>
            <person name="McCowen C."/>
            <person name="Montmayeur A."/>
            <person name="Murphy C."/>
            <person name="Neiman D."/>
            <person name="Pearson M."/>
            <person name="Priest M."/>
            <person name="Roberts A."/>
            <person name="Saif S."/>
            <person name="Shea T."/>
            <person name="Sisk P."/>
            <person name="Stolte C."/>
            <person name="Sykes S."/>
            <person name="Wortman J."/>
            <person name="Nusbaum C."/>
            <person name="Birren B."/>
        </authorList>
    </citation>
    <scope>NUCLEOTIDE SEQUENCE [LARGE SCALE GENOMIC DNA]</scope>
    <source>
        <strain evidence="3 4">YIT 12061</strain>
    </source>
</reference>
<dbReference type="Pfam" id="PF07075">
    <property type="entry name" value="NamZ_N"/>
    <property type="match status" value="1"/>
</dbReference>
<dbReference type="InterPro" id="IPR048502">
    <property type="entry name" value="NamZ_N"/>
</dbReference>
<dbReference type="PANTHER" id="PTHR42915:SF1">
    <property type="entry name" value="PEPTIDOGLYCAN BETA-N-ACETYLMURAMIDASE NAMZ"/>
    <property type="match status" value="1"/>
</dbReference>
<proteinExistence type="predicted"/>
<dbReference type="Proteomes" id="UP000004892">
    <property type="component" value="Unassembled WGS sequence"/>
</dbReference>
<feature type="domain" description="Peptidoglycan beta-N-acetylmuramidase NamZ N-terminal" evidence="1">
    <location>
        <begin position="38"/>
        <end position="251"/>
    </location>
</feature>
<keyword evidence="4" id="KW-1185">Reference proteome</keyword>
<dbReference type="Pfam" id="PF20732">
    <property type="entry name" value="NamZ_C"/>
    <property type="match status" value="1"/>
</dbReference>
<sequence>MGLLGLFLFGRQIVSAEAVRPGVLQYELYQEQLNGKKVALVANQTSVVCEMERIGKNVPAAGSEEGVHTVDFLRQKGVEVVKIFCPEHGFRGTADAGERVGDYTDQQTGLPVVSLYGSKKKPLPSDLEGIEVVVFDMQDVGVRFYTYLSTLHYVMEACAENRLPLIVMDRPNPNAFYIDGPVLKSGYTSFVGMHPVPVVYGMTIGEYAKMINGEHWLREGVVCELTVIPCRNWSRDMIVELPRRPSPNLPDRISVMLYPSVCFFEGTVVNEGRGTRIPFQVFGHPELENMPYVYIPVAIEGMSKNPKCLGKTCYGRDLRDQYEVVKEEKRLRLDWLLEAYRNYKGKTSFFIPFFDKLAGTSDLREAILAGKTEAEIRESWQTDLEHFKKMRLRYLIY</sequence>
<evidence type="ECO:0008006" key="5">
    <source>
        <dbReference type="Google" id="ProtNLM"/>
    </source>
</evidence>
<protein>
    <recommendedName>
        <fullName evidence="5">DUF1343 domain-containing protein</fullName>
    </recommendedName>
</protein>
<evidence type="ECO:0000313" key="3">
    <source>
        <dbReference type="EMBL" id="EHP46409.1"/>
    </source>
</evidence>
<evidence type="ECO:0000313" key="4">
    <source>
        <dbReference type="Proteomes" id="UP000004892"/>
    </source>
</evidence>
<feature type="domain" description="Peptidoglycan beta-N-acetylmuramidase NamZ C-terminal" evidence="2">
    <location>
        <begin position="256"/>
        <end position="397"/>
    </location>
</feature>
<dbReference type="STRING" id="742817.HMPREF9449_02026"/>
<dbReference type="Gene3D" id="3.40.50.12170">
    <property type="entry name" value="Uncharacterised protein PF07075, DUF1343"/>
    <property type="match status" value="1"/>
</dbReference>
<dbReference type="eggNOG" id="COG3876">
    <property type="taxonomic scope" value="Bacteria"/>
</dbReference>
<dbReference type="InterPro" id="IPR048503">
    <property type="entry name" value="NamZ_C"/>
</dbReference>
<dbReference type="PATRIC" id="fig|742817.3.peg.2164"/>
<accession>H1DJF4</accession>
<gene>
    <name evidence="3" type="ORF">HMPREF9449_02026</name>
</gene>
<dbReference type="AlphaFoldDB" id="H1DJF4"/>
<dbReference type="InterPro" id="IPR008302">
    <property type="entry name" value="NamZ"/>
</dbReference>
<dbReference type="PANTHER" id="PTHR42915">
    <property type="entry name" value="HYPOTHETICAL 460 KDA PROTEIN IN FEUA-SIGW INTERGENIC REGION [PRECURSOR]"/>
    <property type="match status" value="1"/>
</dbReference>
<dbReference type="EMBL" id="ADMC01000025">
    <property type="protein sequence ID" value="EHP46409.1"/>
    <property type="molecule type" value="Genomic_DNA"/>
</dbReference>